<accession>A0ABT8YQN3</accession>
<dbReference type="PRINTS" id="PR00111">
    <property type="entry name" value="ABHYDROLASE"/>
</dbReference>
<dbReference type="PANTHER" id="PTHR43798:SF33">
    <property type="entry name" value="HYDROLASE, PUTATIVE (AFU_ORTHOLOGUE AFUA_2G14860)-RELATED"/>
    <property type="match status" value="1"/>
</dbReference>
<keyword evidence="3" id="KW-1185">Reference proteome</keyword>
<name>A0ABT8YQN3_9HYPH</name>
<dbReference type="Proteomes" id="UP001174932">
    <property type="component" value="Unassembled WGS sequence"/>
</dbReference>
<evidence type="ECO:0000313" key="3">
    <source>
        <dbReference type="Proteomes" id="UP001174932"/>
    </source>
</evidence>
<reference evidence="2" key="1">
    <citation type="journal article" date="2015" name="Int. J. Syst. Evol. Microbiol.">
        <title>Rhizobium alvei sp. nov., isolated from a freshwater river.</title>
        <authorList>
            <person name="Sheu S.Y."/>
            <person name="Huang H.W."/>
            <person name="Young C.C."/>
            <person name="Chen W.M."/>
        </authorList>
    </citation>
    <scope>NUCLEOTIDE SEQUENCE</scope>
    <source>
        <strain evidence="2">TNR-22</strain>
    </source>
</reference>
<dbReference type="InterPro" id="IPR029058">
    <property type="entry name" value="AB_hydrolase_fold"/>
</dbReference>
<dbReference type="GO" id="GO:0016787">
    <property type="term" value="F:hydrolase activity"/>
    <property type="evidence" value="ECO:0007669"/>
    <property type="project" value="UniProtKB-KW"/>
</dbReference>
<dbReference type="Gene3D" id="3.40.50.1820">
    <property type="entry name" value="alpha/beta hydrolase"/>
    <property type="match status" value="1"/>
</dbReference>
<organism evidence="2 3">
    <name type="scientific">Rhizobium alvei</name>
    <dbReference type="NCBI Taxonomy" id="1132659"/>
    <lineage>
        <taxon>Bacteria</taxon>
        <taxon>Pseudomonadati</taxon>
        <taxon>Pseudomonadota</taxon>
        <taxon>Alphaproteobacteria</taxon>
        <taxon>Hyphomicrobiales</taxon>
        <taxon>Rhizobiaceae</taxon>
        <taxon>Rhizobium/Agrobacterium group</taxon>
        <taxon>Rhizobium</taxon>
    </lineage>
</organism>
<dbReference type="SUPFAM" id="SSF53474">
    <property type="entry name" value="alpha/beta-Hydrolases"/>
    <property type="match status" value="1"/>
</dbReference>
<keyword evidence="2" id="KW-0378">Hydrolase</keyword>
<comment type="caution">
    <text evidence="2">The sequence shown here is derived from an EMBL/GenBank/DDBJ whole genome shotgun (WGS) entry which is preliminary data.</text>
</comment>
<evidence type="ECO:0000259" key="1">
    <source>
        <dbReference type="Pfam" id="PF00561"/>
    </source>
</evidence>
<dbReference type="RefSeq" id="WP_304377975.1">
    <property type="nucleotide sequence ID" value="NZ_JAUOZU010000015.1"/>
</dbReference>
<dbReference type="EMBL" id="JAUOZU010000015">
    <property type="protein sequence ID" value="MDO6966043.1"/>
    <property type="molecule type" value="Genomic_DNA"/>
</dbReference>
<gene>
    <name evidence="2" type="ORF">Q4481_18950</name>
</gene>
<feature type="domain" description="AB hydrolase-1" evidence="1">
    <location>
        <begin position="39"/>
        <end position="261"/>
    </location>
</feature>
<dbReference type="InterPro" id="IPR050266">
    <property type="entry name" value="AB_hydrolase_sf"/>
</dbReference>
<dbReference type="InterPro" id="IPR000073">
    <property type="entry name" value="AB_hydrolase_1"/>
</dbReference>
<evidence type="ECO:0000313" key="2">
    <source>
        <dbReference type="EMBL" id="MDO6966043.1"/>
    </source>
</evidence>
<reference evidence="2" key="2">
    <citation type="submission" date="2023-07" db="EMBL/GenBank/DDBJ databases">
        <authorList>
            <person name="Shen H."/>
        </authorList>
    </citation>
    <scope>NUCLEOTIDE SEQUENCE</scope>
    <source>
        <strain evidence="2">TNR-22</strain>
    </source>
</reference>
<sequence length="289" mass="31278">MEQDSSAIPLASGVVTRQIKVGGIPVTYHDAGRTEAGHPPIVLVHGSSGSTQGHFGFLFPMLAVRHRVISIDLANPVKPDEALEIEHIEEQVLAVMDDAAPGQKVTLLGFSLGAVVAASAAARYPDRIANLVLLAGWVKTDLKQTLFNRVWHALRKTNSPQLDDYTIYAAFGSPFLSSKTFADLAGGAAMPLDDFVDKQMELNSRVDISDLVPQIRATTLVIACTHDTMVPVHHCRALFGMIEDARYVEVVSGHAVVFERPAEVLRLVDNFARDPLAYPAGSIIPEIKP</sequence>
<dbReference type="PANTHER" id="PTHR43798">
    <property type="entry name" value="MONOACYLGLYCEROL LIPASE"/>
    <property type="match status" value="1"/>
</dbReference>
<proteinExistence type="predicted"/>
<dbReference type="Pfam" id="PF00561">
    <property type="entry name" value="Abhydrolase_1"/>
    <property type="match status" value="1"/>
</dbReference>
<protein>
    <submittedName>
        <fullName evidence="2">Alpha/beta hydrolase</fullName>
    </submittedName>
</protein>